<dbReference type="SUPFAM" id="SSF109728">
    <property type="entry name" value="Hypothetical protein AF0491, middle domain"/>
    <property type="match status" value="1"/>
</dbReference>
<evidence type="ECO:0000259" key="2">
    <source>
        <dbReference type="Pfam" id="PF01172"/>
    </source>
</evidence>
<dbReference type="AlphaFoldDB" id="T0Y720"/>
<dbReference type="InterPro" id="IPR037188">
    <property type="entry name" value="Sdo1/SBDS_central_sf"/>
</dbReference>
<feature type="non-terminal residue" evidence="4">
    <location>
        <position position="177"/>
    </location>
</feature>
<dbReference type="Gene3D" id="3.30.1250.10">
    <property type="entry name" value="Ribosome maturation protein SBDS, N-terminal domain"/>
    <property type="match status" value="1"/>
</dbReference>
<dbReference type="InterPro" id="IPR018978">
    <property type="entry name" value="SDO1/SBDS_central"/>
</dbReference>
<evidence type="ECO:0000313" key="4">
    <source>
        <dbReference type="EMBL" id="EQD28943.1"/>
    </source>
</evidence>
<dbReference type="InterPro" id="IPR019783">
    <property type="entry name" value="SDO1/SBDS_N"/>
</dbReference>
<dbReference type="NCBIfam" id="TIGR00291">
    <property type="entry name" value="RNA_SBDS"/>
    <property type="match status" value="1"/>
</dbReference>
<sequence>FEVLVDPLAVQALKDGKKVDVRDLLALEQVFKDAKRGDKVSEEFLEKTFRSRDLLTIATQIIQRGEVQVTTEQRHRLQAAKQKQIVQTIARNAMNPQTGAPHPPARIEAAMLEAKVHIDPFRPVDAQVQEVLVKLRPLLPIRLDVVRVRIRLPAQHYPHVIGELEGDGPRPRRAVGE</sequence>
<dbReference type="PANTHER" id="PTHR10927">
    <property type="entry name" value="RIBOSOME MATURATION PROTEIN SBDS"/>
    <property type="match status" value="1"/>
</dbReference>
<dbReference type="SUPFAM" id="SSF89895">
    <property type="entry name" value="FYSH domain"/>
    <property type="match status" value="1"/>
</dbReference>
<dbReference type="PANTHER" id="PTHR10927:SF4">
    <property type="entry name" value="RIBOSOME MATURATION PROTEIN SDO1 HOMOLOG"/>
    <property type="match status" value="1"/>
</dbReference>
<feature type="non-terminal residue" evidence="4">
    <location>
        <position position="1"/>
    </location>
</feature>
<dbReference type="Gene3D" id="1.10.10.900">
    <property type="entry name" value="SBDS protein C-terminal domain, subdomain 1"/>
    <property type="match status" value="1"/>
</dbReference>
<evidence type="ECO:0000259" key="3">
    <source>
        <dbReference type="Pfam" id="PF09377"/>
    </source>
</evidence>
<dbReference type="InterPro" id="IPR039100">
    <property type="entry name" value="Sdo1/SBDS-like"/>
</dbReference>
<name>T0Y720_9ZZZZ</name>
<feature type="domain" description="Ribosome maturation protein SDO1/SBDS central" evidence="3">
    <location>
        <begin position="83"/>
        <end position="142"/>
    </location>
</feature>
<dbReference type="InterPro" id="IPR002140">
    <property type="entry name" value="Sdo1/SBDS"/>
</dbReference>
<dbReference type="Pfam" id="PF01172">
    <property type="entry name" value="SBDS_N"/>
    <property type="match status" value="1"/>
</dbReference>
<reference evidence="4" key="1">
    <citation type="submission" date="2013-08" db="EMBL/GenBank/DDBJ databases">
        <authorList>
            <person name="Mendez C."/>
            <person name="Richter M."/>
            <person name="Ferrer M."/>
            <person name="Sanchez J."/>
        </authorList>
    </citation>
    <scope>NUCLEOTIDE SEQUENCE</scope>
</reference>
<comment type="caution">
    <text evidence="4">The sequence shown here is derived from an EMBL/GenBank/DDBJ whole genome shotgun (WGS) entry which is preliminary data.</text>
</comment>
<organism evidence="4">
    <name type="scientific">mine drainage metagenome</name>
    <dbReference type="NCBI Taxonomy" id="410659"/>
    <lineage>
        <taxon>unclassified sequences</taxon>
        <taxon>metagenomes</taxon>
        <taxon>ecological metagenomes</taxon>
    </lineage>
</organism>
<dbReference type="EMBL" id="AUZZ01010682">
    <property type="protein sequence ID" value="EQD28943.1"/>
    <property type="molecule type" value="Genomic_DNA"/>
</dbReference>
<feature type="domain" description="Ribosome maturation protein SDO1/SBDS N-terminal" evidence="2">
    <location>
        <begin position="1"/>
        <end position="74"/>
    </location>
</feature>
<reference evidence="4" key="2">
    <citation type="journal article" date="2014" name="ISME J.">
        <title>Microbial stratification in low pH oxic and suboxic macroscopic growths along an acid mine drainage.</title>
        <authorList>
            <person name="Mendez-Garcia C."/>
            <person name="Mesa V."/>
            <person name="Sprenger R.R."/>
            <person name="Richter M."/>
            <person name="Diez M.S."/>
            <person name="Solano J."/>
            <person name="Bargiela R."/>
            <person name="Golyshina O.V."/>
            <person name="Manteca A."/>
            <person name="Ramos J.L."/>
            <person name="Gallego J.R."/>
            <person name="Llorente I."/>
            <person name="Martins Dos Santos V.A."/>
            <person name="Jensen O.N."/>
            <person name="Pelaez A.I."/>
            <person name="Sanchez J."/>
            <person name="Ferrer M."/>
        </authorList>
    </citation>
    <scope>NUCLEOTIDE SEQUENCE</scope>
</reference>
<dbReference type="InterPro" id="IPR036786">
    <property type="entry name" value="Ribosome_mat_SBDS_N_sf"/>
</dbReference>
<evidence type="ECO:0000256" key="1">
    <source>
        <dbReference type="ARBA" id="ARBA00007433"/>
    </source>
</evidence>
<protein>
    <submittedName>
        <fullName evidence="4">Ribosome maturation protein SBDS</fullName>
    </submittedName>
</protein>
<dbReference type="GO" id="GO:0042256">
    <property type="term" value="P:cytosolic ribosome assembly"/>
    <property type="evidence" value="ECO:0007669"/>
    <property type="project" value="InterPro"/>
</dbReference>
<accession>T0Y720</accession>
<gene>
    <name evidence="4" type="ORF">B2A_14700</name>
</gene>
<dbReference type="Pfam" id="PF09377">
    <property type="entry name" value="SBDS_domain_II"/>
    <property type="match status" value="1"/>
</dbReference>
<proteinExistence type="inferred from homology"/>
<comment type="similarity">
    <text evidence="1">Belongs to the SDO1/SBDS family.</text>
</comment>